<dbReference type="Pfam" id="PF01217">
    <property type="entry name" value="Clat_adaptor_s"/>
    <property type="match status" value="1"/>
</dbReference>
<dbReference type="AlphaFoldDB" id="A0AA88GAI6"/>
<evidence type="ECO:0000256" key="10">
    <source>
        <dbReference type="ARBA" id="ARBA00023329"/>
    </source>
</evidence>
<keyword evidence="8 12" id="KW-0333">Golgi apparatus</keyword>
<comment type="subunit">
    <text evidence="3 12">Oligomeric complex that consists of at least the alpha, beta, beta', gamma, delta, epsilon and zeta subunits.</text>
</comment>
<comment type="subcellular location">
    <subcellularLocation>
        <location evidence="12">Cytoplasm</location>
    </subcellularLocation>
    <subcellularLocation>
        <location evidence="1 12">Golgi apparatus membrane</location>
        <topology evidence="1 12">Peripheral membrane protein</topology>
        <orientation evidence="1 12">Cytoplasmic side</orientation>
    </subcellularLocation>
    <subcellularLocation>
        <location evidence="12">Cytoplasmic vesicle</location>
        <location evidence="12">COPI-coated vesicle membrane</location>
        <topology evidence="12">Peripheral membrane protein</topology>
        <orientation evidence="12">Cytoplasmic side</orientation>
    </subcellularLocation>
</comment>
<proteinExistence type="inferred from homology"/>
<evidence type="ECO:0000313" key="14">
    <source>
        <dbReference type="EMBL" id="KAG2374237.1"/>
    </source>
</evidence>
<keyword evidence="6 12" id="KW-0931">ER-Golgi transport</keyword>
<dbReference type="SUPFAM" id="SSF64356">
    <property type="entry name" value="SNARE-like"/>
    <property type="match status" value="1"/>
</dbReference>
<evidence type="ECO:0000256" key="1">
    <source>
        <dbReference type="ARBA" id="ARBA00004255"/>
    </source>
</evidence>
<evidence type="ECO:0000256" key="8">
    <source>
        <dbReference type="ARBA" id="ARBA00023034"/>
    </source>
</evidence>
<evidence type="ECO:0000256" key="9">
    <source>
        <dbReference type="ARBA" id="ARBA00023136"/>
    </source>
</evidence>
<dbReference type="GO" id="GO:0000139">
    <property type="term" value="C:Golgi membrane"/>
    <property type="evidence" value="ECO:0007669"/>
    <property type="project" value="UniProtKB-SubCell"/>
</dbReference>
<comment type="caution">
    <text evidence="14">The sequence shown here is derived from an EMBL/GenBank/DDBJ whole genome shotgun (WGS) entry which is preliminary data.</text>
</comment>
<comment type="similarity">
    <text evidence="2 12">Belongs to the adaptor complexes small subunit family.</text>
</comment>
<evidence type="ECO:0000259" key="13">
    <source>
        <dbReference type="Pfam" id="PF01217"/>
    </source>
</evidence>
<dbReference type="GO" id="GO:0006891">
    <property type="term" value="P:intra-Golgi vesicle-mediated transport"/>
    <property type="evidence" value="ECO:0007669"/>
    <property type="project" value="TreeGrafter"/>
</dbReference>
<dbReference type="FunFam" id="3.30.450.60:FF:000013">
    <property type="entry name" value="Coatomer subunit zeta"/>
    <property type="match status" value="1"/>
</dbReference>
<evidence type="ECO:0000256" key="12">
    <source>
        <dbReference type="RuleBase" id="RU366053"/>
    </source>
</evidence>
<dbReference type="PANTHER" id="PTHR11043">
    <property type="entry name" value="ZETA-COAT PROTEIN"/>
    <property type="match status" value="1"/>
</dbReference>
<keyword evidence="10 12" id="KW-0968">Cytoplasmic vesicle</keyword>
<name>A0AA88GAI6_NAELO</name>
<keyword evidence="5 12" id="KW-0963">Cytoplasm</keyword>
<evidence type="ECO:0000256" key="2">
    <source>
        <dbReference type="ARBA" id="ARBA00006972"/>
    </source>
</evidence>
<dbReference type="InterPro" id="IPR022775">
    <property type="entry name" value="AP_mu_sigma_su"/>
</dbReference>
<dbReference type="RefSeq" id="XP_044543411.1">
    <property type="nucleotide sequence ID" value="XM_044686689.1"/>
</dbReference>
<evidence type="ECO:0000256" key="4">
    <source>
        <dbReference type="ARBA" id="ARBA00022448"/>
    </source>
</evidence>
<sequence>MEAFIHQVRGVFVLDQNGKRLLSKYYSNDLKSNLRKQLDLEDNVSNKTIKSKTPSSGECDIIMIDSYNIVFQNVQDIYFFVVGAGYENELVLSEVLSGLIDGLMMLFRNQLTKRTFLENFDLIVLALDEVLEDGIIIETDSSAIAQKVAAVETGADAASGVEGSETITQVFKSAREQLSEMASSFFQF</sequence>
<dbReference type="GO" id="GO:0006890">
    <property type="term" value="P:retrograde vesicle-mediated transport, Golgi to endoplasmic reticulum"/>
    <property type="evidence" value="ECO:0007669"/>
    <property type="project" value="UniProtKB-UniRule"/>
</dbReference>
<keyword evidence="7 12" id="KW-0653">Protein transport</keyword>
<organism evidence="14 15">
    <name type="scientific">Naegleria lovaniensis</name>
    <name type="common">Amoeba</name>
    <dbReference type="NCBI Taxonomy" id="51637"/>
    <lineage>
        <taxon>Eukaryota</taxon>
        <taxon>Discoba</taxon>
        <taxon>Heterolobosea</taxon>
        <taxon>Tetramitia</taxon>
        <taxon>Eutetramitia</taxon>
        <taxon>Vahlkampfiidae</taxon>
        <taxon>Naegleria</taxon>
    </lineage>
</organism>
<accession>A0AA88GAI6</accession>
<keyword evidence="4 12" id="KW-0813">Transport</keyword>
<gene>
    <name evidence="14" type="ORF">C9374_011074</name>
</gene>
<dbReference type="InterPro" id="IPR039652">
    <property type="entry name" value="Coatomer_zeta"/>
</dbReference>
<dbReference type="InterPro" id="IPR011012">
    <property type="entry name" value="Longin-like_dom_sf"/>
</dbReference>
<evidence type="ECO:0000256" key="5">
    <source>
        <dbReference type="ARBA" id="ARBA00022490"/>
    </source>
</evidence>
<protein>
    <recommendedName>
        <fullName evidence="12">Coatomer subunit zeta</fullName>
    </recommendedName>
</protein>
<evidence type="ECO:0000256" key="11">
    <source>
        <dbReference type="ARBA" id="ARBA00045555"/>
    </source>
</evidence>
<dbReference type="EMBL" id="PYSW02000047">
    <property type="protein sequence ID" value="KAG2374237.1"/>
    <property type="molecule type" value="Genomic_DNA"/>
</dbReference>
<evidence type="ECO:0000313" key="15">
    <source>
        <dbReference type="Proteomes" id="UP000816034"/>
    </source>
</evidence>
<feature type="domain" description="AP complex mu/sigma subunit" evidence="13">
    <location>
        <begin position="8"/>
        <end position="152"/>
    </location>
</feature>
<evidence type="ECO:0000256" key="6">
    <source>
        <dbReference type="ARBA" id="ARBA00022892"/>
    </source>
</evidence>
<dbReference type="PANTHER" id="PTHR11043:SF0">
    <property type="entry name" value="COATOMER SUBUNIT ZETA"/>
    <property type="match status" value="1"/>
</dbReference>
<dbReference type="Proteomes" id="UP000816034">
    <property type="component" value="Unassembled WGS sequence"/>
</dbReference>
<dbReference type="Gene3D" id="3.30.450.60">
    <property type="match status" value="1"/>
</dbReference>
<reference evidence="14 15" key="1">
    <citation type="journal article" date="2018" name="BMC Genomics">
        <title>The genome of Naegleria lovaniensis, the basis for a comparative approach to unravel pathogenicity factors of the human pathogenic amoeba N. fowleri.</title>
        <authorList>
            <person name="Liechti N."/>
            <person name="Schurch N."/>
            <person name="Bruggmann R."/>
            <person name="Wittwer M."/>
        </authorList>
    </citation>
    <scope>NUCLEOTIDE SEQUENCE [LARGE SCALE GENOMIC DNA]</scope>
    <source>
        <strain evidence="14 15">ATCC 30569</strain>
    </source>
</reference>
<dbReference type="GO" id="GO:0006886">
    <property type="term" value="P:intracellular protein transport"/>
    <property type="evidence" value="ECO:0007669"/>
    <property type="project" value="TreeGrafter"/>
</dbReference>
<keyword evidence="9 12" id="KW-0472">Membrane</keyword>
<keyword evidence="15" id="KW-1185">Reference proteome</keyword>
<dbReference type="GO" id="GO:0030126">
    <property type="term" value="C:COPI vesicle coat"/>
    <property type="evidence" value="ECO:0007669"/>
    <property type="project" value="UniProtKB-UniRule"/>
</dbReference>
<comment type="function">
    <text evidence="11">The coatomer is a cytosolic protein complex that binds to dilysine motifs and reversibly associates with Golgi non-clathrin-coated vesicles, which further mediate biosynthetic protein transport from the ER, via the Golgi up to the trans Golgi network. Coatomer complex is required for budding from Golgi membranes, and is essential for the retrograde Golgi-to-ER transport of dilysine-tagged proteins. The zeta subunit may be involved in regulating the coat assembly and, hence, the rate of biosynthetic protein transport due to its association-dissociation properties with the coatomer complex.</text>
</comment>
<evidence type="ECO:0000256" key="7">
    <source>
        <dbReference type="ARBA" id="ARBA00022927"/>
    </source>
</evidence>
<evidence type="ECO:0000256" key="3">
    <source>
        <dbReference type="ARBA" id="ARBA00011775"/>
    </source>
</evidence>
<dbReference type="GeneID" id="68103528"/>